<dbReference type="RefSeq" id="WP_344287381.1">
    <property type="nucleotide sequence ID" value="NZ_BAAAPF010000004.1"/>
</dbReference>
<evidence type="ECO:0000313" key="3">
    <source>
        <dbReference type="EMBL" id="GAA2108895.1"/>
    </source>
</evidence>
<keyword evidence="4" id="KW-1185">Reference proteome</keyword>
<protein>
    <submittedName>
        <fullName evidence="3">Uncharacterized protein</fullName>
    </submittedName>
</protein>
<proteinExistence type="predicted"/>
<keyword evidence="2" id="KW-0812">Transmembrane</keyword>
<feature type="transmembrane region" description="Helical" evidence="2">
    <location>
        <begin position="51"/>
        <end position="74"/>
    </location>
</feature>
<dbReference type="Proteomes" id="UP001500443">
    <property type="component" value="Unassembled WGS sequence"/>
</dbReference>
<gene>
    <name evidence="3" type="ORF">GCM10009802_04990</name>
</gene>
<feature type="transmembrane region" description="Helical" evidence="2">
    <location>
        <begin position="80"/>
        <end position="99"/>
    </location>
</feature>
<reference evidence="3 4" key="1">
    <citation type="journal article" date="2019" name="Int. J. Syst. Evol. Microbiol.">
        <title>The Global Catalogue of Microorganisms (GCM) 10K type strain sequencing project: providing services to taxonomists for standard genome sequencing and annotation.</title>
        <authorList>
            <consortium name="The Broad Institute Genomics Platform"/>
            <consortium name="The Broad Institute Genome Sequencing Center for Infectious Disease"/>
            <person name="Wu L."/>
            <person name="Ma J."/>
        </authorList>
    </citation>
    <scope>NUCLEOTIDE SEQUENCE [LARGE SCALE GENOMIC DNA]</scope>
    <source>
        <strain evidence="3 4">JCM 15481</strain>
    </source>
</reference>
<feature type="transmembrane region" description="Helical" evidence="2">
    <location>
        <begin position="20"/>
        <end position="39"/>
    </location>
</feature>
<comment type="caution">
    <text evidence="3">The sequence shown here is derived from an EMBL/GenBank/DDBJ whole genome shotgun (WGS) entry which is preliminary data.</text>
</comment>
<keyword evidence="2" id="KW-1133">Transmembrane helix</keyword>
<accession>A0ABN2XDC3</accession>
<keyword evidence="2" id="KW-0472">Membrane</keyword>
<evidence type="ECO:0000313" key="4">
    <source>
        <dbReference type="Proteomes" id="UP001500443"/>
    </source>
</evidence>
<name>A0ABN2XDC3_9ACTN</name>
<organism evidence="3 4">
    <name type="scientific">Streptomyces synnematoformans</name>
    <dbReference type="NCBI Taxonomy" id="415721"/>
    <lineage>
        <taxon>Bacteria</taxon>
        <taxon>Bacillati</taxon>
        <taxon>Actinomycetota</taxon>
        <taxon>Actinomycetes</taxon>
        <taxon>Kitasatosporales</taxon>
        <taxon>Streptomycetaceae</taxon>
        <taxon>Streptomyces</taxon>
    </lineage>
</organism>
<evidence type="ECO:0000256" key="1">
    <source>
        <dbReference type="SAM" id="MobiDB-lite"/>
    </source>
</evidence>
<feature type="region of interest" description="Disordered" evidence="1">
    <location>
        <begin position="109"/>
        <end position="135"/>
    </location>
</feature>
<sequence>MGLLLHWLLDIALGKALLVWTQLCAMVSFYCLLSIGWRHKQHSPPGRRKLLAWRTGLAVGAAALLATPPLVIWFGITHGFWITLTVQAVLCCLPLAFPARAAWRRRPWRPPEPEVRRPCPPHPDRDTPEPPTPAT</sequence>
<dbReference type="EMBL" id="BAAAPF010000004">
    <property type="protein sequence ID" value="GAA2108895.1"/>
    <property type="molecule type" value="Genomic_DNA"/>
</dbReference>
<evidence type="ECO:0000256" key="2">
    <source>
        <dbReference type="SAM" id="Phobius"/>
    </source>
</evidence>
<feature type="compositionally biased region" description="Basic and acidic residues" evidence="1">
    <location>
        <begin position="109"/>
        <end position="128"/>
    </location>
</feature>